<dbReference type="AlphaFoldDB" id="A0A0C1QYE6"/>
<dbReference type="STRING" id="1479485.DA73_0229660"/>
<dbReference type="EMBL" id="JHEG02000058">
    <property type="protein sequence ID" value="KIE08693.1"/>
    <property type="molecule type" value="Genomic_DNA"/>
</dbReference>
<reference evidence="1" key="2">
    <citation type="submission" date="2019-11" db="EMBL/GenBank/DDBJ databases">
        <title>Improved Assembly of Tolypothrix boutellei genome.</title>
        <authorList>
            <person name="Sarangi A.N."/>
            <person name="Mukherjee M."/>
            <person name="Ghosh S."/>
            <person name="Singh D."/>
            <person name="Das A."/>
            <person name="Kant S."/>
            <person name="Prusty A."/>
            <person name="Tripathy S."/>
        </authorList>
    </citation>
    <scope>NUCLEOTIDE SEQUENCE</scope>
    <source>
        <strain evidence="1">VB521301</strain>
    </source>
</reference>
<evidence type="ECO:0000313" key="1">
    <source>
        <dbReference type="EMBL" id="KAF3885640.1"/>
    </source>
</evidence>
<comment type="caution">
    <text evidence="2">The sequence shown here is derived from an EMBL/GenBank/DDBJ whole genome shotgun (WGS) entry which is preliminary data.</text>
</comment>
<dbReference type="Proteomes" id="UP000029738">
    <property type="component" value="Unassembled WGS sequence"/>
</dbReference>
<name>A0A0C1QYE6_9CYAN</name>
<reference evidence="2" key="1">
    <citation type="journal article" date="2015" name="Genome Announc.">
        <title>Draft Genome Sequence of Tolypothrix boutellei Strain VB521301.</title>
        <authorList>
            <person name="Chandrababunaidu M.M."/>
            <person name="Singh D."/>
            <person name="Sen D."/>
            <person name="Bhan S."/>
            <person name="Das S."/>
            <person name="Gupta A."/>
            <person name="Adhikary S.P."/>
            <person name="Tripathy S."/>
        </authorList>
    </citation>
    <scope>NUCLEOTIDE SEQUENCE</scope>
    <source>
        <strain evidence="2">VB521301</strain>
    </source>
</reference>
<gene>
    <name evidence="2" type="ORF">DA73_0229660</name>
    <name evidence="1" type="ORF">DA73_0400009310</name>
</gene>
<evidence type="ECO:0000313" key="2">
    <source>
        <dbReference type="EMBL" id="KIE08693.1"/>
    </source>
</evidence>
<sequence>MRNIQRLIFISIISISVVVLGCVSTGLADTQIDKELQSQSRFQLKPEITSEIPHNPNLAKQQALYPNTPRVAFIDNFAWQVFLALNWPADCQQGEPLRNEKIGEVPNAPRLWEFYRTPETIFLSAGKEPSIQPTKPFTCLNVTSTRGLQTENSRLQLTESEKLDSNGTNANKPLVDQQGNYIIMEAYINPQEFNQIVENKWYDAVNLQQFNNDDKKFALVCSEDANANPLNVPCSTYEKEGAIEIKAAWRVFDPQTSQEEKARYYTTKRQRTIPAQSTECTEGKALCSDTDEEFSQIVEVGLIGFHIKHKTSEQGWIWSTFEQVDNVPDSTSNRARYTLYNPDCRENCQENKPYVEKPYLWRQEVPHAVKKVGDKIENQIPSQIIRPPNSALNAQRLEQNKQWQDALKEISQSSVWQYYQLIGTQWLTNPSLPYNTSLRDVTPKSPLANVAIEPYIPRSSCIECHTGATLQANRQLFTDFSFPMGRANSSAPSATN</sequence>
<accession>A0A0C1QYE6</accession>
<dbReference type="OrthoDB" id="280897at2"/>
<dbReference type="RefSeq" id="WP_038080733.1">
    <property type="nucleotide sequence ID" value="NZ_JHEG04000001.1"/>
</dbReference>
<organism evidence="2">
    <name type="scientific">Tolypothrix bouteillei VB521301</name>
    <dbReference type="NCBI Taxonomy" id="1479485"/>
    <lineage>
        <taxon>Bacteria</taxon>
        <taxon>Bacillati</taxon>
        <taxon>Cyanobacteriota</taxon>
        <taxon>Cyanophyceae</taxon>
        <taxon>Nostocales</taxon>
        <taxon>Tolypothrichaceae</taxon>
        <taxon>Tolypothrix</taxon>
    </lineage>
</organism>
<keyword evidence="3" id="KW-1185">Reference proteome</keyword>
<protein>
    <submittedName>
        <fullName evidence="2">Uncharacterized protein</fullName>
    </submittedName>
</protein>
<dbReference type="EMBL" id="JHEG04000001">
    <property type="protein sequence ID" value="KAF3885640.1"/>
    <property type="molecule type" value="Genomic_DNA"/>
</dbReference>
<evidence type="ECO:0000313" key="3">
    <source>
        <dbReference type="Proteomes" id="UP000029738"/>
    </source>
</evidence>
<proteinExistence type="predicted"/>
<dbReference type="PROSITE" id="PS51257">
    <property type="entry name" value="PROKAR_LIPOPROTEIN"/>
    <property type="match status" value="1"/>
</dbReference>